<keyword evidence="2" id="KW-1003">Cell membrane</keyword>
<dbReference type="GO" id="GO:0005886">
    <property type="term" value="C:plasma membrane"/>
    <property type="evidence" value="ECO:0007669"/>
    <property type="project" value="UniProtKB-SubCell"/>
</dbReference>
<dbReference type="InParanoid" id="Q01QQ7"/>
<evidence type="ECO:0008006" key="10">
    <source>
        <dbReference type="Google" id="ProtNLM"/>
    </source>
</evidence>
<reference evidence="9" key="1">
    <citation type="submission" date="2006-10" db="EMBL/GenBank/DDBJ databases">
        <title>Complete sequence of Solibacter usitatus Ellin6076.</title>
        <authorList>
            <consortium name="US DOE Joint Genome Institute"/>
            <person name="Copeland A."/>
            <person name="Lucas S."/>
            <person name="Lapidus A."/>
            <person name="Barry K."/>
            <person name="Detter J.C."/>
            <person name="Glavina del Rio T."/>
            <person name="Hammon N."/>
            <person name="Israni S."/>
            <person name="Dalin E."/>
            <person name="Tice H."/>
            <person name="Pitluck S."/>
            <person name="Thompson L.S."/>
            <person name="Brettin T."/>
            <person name="Bruce D."/>
            <person name="Han C."/>
            <person name="Tapia R."/>
            <person name="Gilna P."/>
            <person name="Schmutz J."/>
            <person name="Larimer F."/>
            <person name="Land M."/>
            <person name="Hauser L."/>
            <person name="Kyrpides N."/>
            <person name="Mikhailova N."/>
            <person name="Janssen P.H."/>
            <person name="Kuske C.R."/>
            <person name="Richardson P."/>
        </authorList>
    </citation>
    <scope>NUCLEOTIDE SEQUENCE</scope>
    <source>
        <strain evidence="9">Ellin6076</strain>
    </source>
</reference>
<dbReference type="OrthoDB" id="9780560at2"/>
<protein>
    <recommendedName>
        <fullName evidence="10">ABC3 transporter permease protein domain-containing protein</fullName>
    </recommendedName>
</protein>
<keyword evidence="5 6" id="KW-0472">Membrane</keyword>
<feature type="transmembrane region" description="Helical" evidence="6">
    <location>
        <begin position="322"/>
        <end position="341"/>
    </location>
</feature>
<feature type="domain" description="MacB-like periplasmic core" evidence="8">
    <location>
        <begin position="448"/>
        <end position="653"/>
    </location>
</feature>
<gene>
    <name evidence="9" type="ordered locus">Acid_7100</name>
</gene>
<feature type="transmembrane region" description="Helical" evidence="6">
    <location>
        <begin position="266"/>
        <end position="287"/>
    </location>
</feature>
<accession>Q01QQ7</accession>
<feature type="transmembrane region" description="Helical" evidence="6">
    <location>
        <begin position="685"/>
        <end position="708"/>
    </location>
</feature>
<evidence type="ECO:0000256" key="5">
    <source>
        <dbReference type="ARBA" id="ARBA00023136"/>
    </source>
</evidence>
<dbReference type="AlphaFoldDB" id="Q01QQ7"/>
<evidence type="ECO:0000256" key="2">
    <source>
        <dbReference type="ARBA" id="ARBA00022475"/>
    </source>
</evidence>
<dbReference type="PANTHER" id="PTHR30287">
    <property type="entry name" value="MEMBRANE COMPONENT OF PREDICTED ABC SUPERFAMILY METABOLITE UPTAKE TRANSPORTER"/>
    <property type="match status" value="1"/>
</dbReference>
<dbReference type="InterPro" id="IPR025857">
    <property type="entry name" value="MacB_PCD"/>
</dbReference>
<evidence type="ECO:0000256" key="4">
    <source>
        <dbReference type="ARBA" id="ARBA00022989"/>
    </source>
</evidence>
<keyword evidence="3 6" id="KW-0812">Transmembrane</keyword>
<dbReference type="InterPro" id="IPR038766">
    <property type="entry name" value="Membrane_comp_ABC_pdt"/>
</dbReference>
<feature type="transmembrane region" description="Helical" evidence="6">
    <location>
        <begin position="447"/>
        <end position="470"/>
    </location>
</feature>
<dbReference type="STRING" id="234267.Acid_7100"/>
<evidence type="ECO:0000256" key="1">
    <source>
        <dbReference type="ARBA" id="ARBA00004651"/>
    </source>
</evidence>
<sequence length="811" mass="85489" precursor="true">MKLLRTLILRPLRRDLLRTVLTILSVALGVAVVVAIDLAGDAATGSFRASMQTLTGRTDLEIFANGGIDERLIGPLAALSCDAHFAPLLEAQAGITGIGSVPLYGADLAGAPAGIAVSKPLADRLRTGAVTFNLAGRLQTFPIAQTIPGTTEFLVLDIADAQRALGRYGKLDRIDVTLGPGEDLAKVEAAIRAIVPPSALIEKPGARSEENQRMLRAFRWNLRVLSYISLVVGAFLIYNTISVSVVRRRAEIGILRALGAARATILALFLAEALLFGILGAAIGVLLGRILASGAVDLIAGTVNALYTTSRPTAVQLTGAESIAGILTGAFVAIMSALAPAREAMQVAPTEAMSRGAREHHARLRWRRGLAWSAVFAALALAAAQLDAISGYPIGGYAAALLSIAAAALSAPAIVIAVNRATRMAVRGRVAGLLAARSLTGSLSRTSVVVAALATAIAMMASVGIMVGSFRETVALWLDTQLRADLYVRPAVSSSAGDYPALASEVAALLAATPGVAAVDVFHALALHYHGERATLGGGDLEIVRRYGRLRFLPGQNRDAILRSLPHADRAIVSEPFANRHHIRAGDRITLPLGDRTVTFDVAGVYYEYSSSQGYVILDRTTLLKYLPNQPATNAAIYLAPGADRDQVQHAIQLRAAPYGVNVAPNQTLRKAAIEIFDRTFAITWALEAVAIVVAMLGAANSLLALVLDRRRELGLLRYLGASSAQIRDMVLTEAAFLGILAILLGLALGLALSLLLVFVVNKQSFGWTIQFHPPLALLAAALFVVWCVTVLAALYPARIAASLNGLERAE</sequence>
<dbReference type="Pfam" id="PF12704">
    <property type="entry name" value="MacB_PCD"/>
    <property type="match status" value="1"/>
</dbReference>
<dbReference type="KEGG" id="sus:Acid_7100"/>
<dbReference type="HOGENOM" id="CLU_012341_0_0_0"/>
<proteinExistence type="predicted"/>
<comment type="subcellular location">
    <subcellularLocation>
        <location evidence="1">Cell membrane</location>
        <topology evidence="1">Multi-pass membrane protein</topology>
    </subcellularLocation>
</comment>
<feature type="domain" description="ABC3 transporter permease C-terminal" evidence="7">
    <location>
        <begin position="689"/>
        <end position="805"/>
    </location>
</feature>
<organism evidence="9">
    <name type="scientific">Solibacter usitatus (strain Ellin6076)</name>
    <dbReference type="NCBI Taxonomy" id="234267"/>
    <lineage>
        <taxon>Bacteria</taxon>
        <taxon>Pseudomonadati</taxon>
        <taxon>Acidobacteriota</taxon>
        <taxon>Terriglobia</taxon>
        <taxon>Bryobacterales</taxon>
        <taxon>Solibacteraceae</taxon>
        <taxon>Candidatus Solibacter</taxon>
    </lineage>
</organism>
<feature type="transmembrane region" description="Helical" evidence="6">
    <location>
        <begin position="735"/>
        <end position="761"/>
    </location>
</feature>
<dbReference type="InterPro" id="IPR003838">
    <property type="entry name" value="ABC3_permease_C"/>
</dbReference>
<evidence type="ECO:0000256" key="3">
    <source>
        <dbReference type="ARBA" id="ARBA00022692"/>
    </source>
</evidence>
<feature type="transmembrane region" description="Helical" evidence="6">
    <location>
        <begin position="224"/>
        <end position="246"/>
    </location>
</feature>
<evidence type="ECO:0000256" key="6">
    <source>
        <dbReference type="SAM" id="Phobius"/>
    </source>
</evidence>
<evidence type="ECO:0000259" key="7">
    <source>
        <dbReference type="Pfam" id="PF02687"/>
    </source>
</evidence>
<feature type="transmembrane region" description="Helical" evidence="6">
    <location>
        <begin position="776"/>
        <end position="796"/>
    </location>
</feature>
<dbReference type="EMBL" id="CP000473">
    <property type="protein sequence ID" value="ABJ88013.1"/>
    <property type="molecule type" value="Genomic_DNA"/>
</dbReference>
<dbReference type="PANTHER" id="PTHR30287:SF2">
    <property type="entry name" value="BLL1001 PROTEIN"/>
    <property type="match status" value="1"/>
</dbReference>
<name>Q01QQ7_SOLUE</name>
<keyword evidence="4 6" id="KW-1133">Transmembrane helix</keyword>
<evidence type="ECO:0000313" key="9">
    <source>
        <dbReference type="EMBL" id="ABJ88013.1"/>
    </source>
</evidence>
<feature type="domain" description="ABC3 transporter permease C-terminal" evidence="7">
    <location>
        <begin position="224"/>
        <end position="346"/>
    </location>
</feature>
<dbReference type="eggNOG" id="COG0577">
    <property type="taxonomic scope" value="Bacteria"/>
</dbReference>
<feature type="transmembrane region" description="Helical" evidence="6">
    <location>
        <begin position="394"/>
        <end position="418"/>
    </location>
</feature>
<feature type="transmembrane region" description="Helical" evidence="6">
    <location>
        <begin position="370"/>
        <end position="388"/>
    </location>
</feature>
<dbReference type="Pfam" id="PF02687">
    <property type="entry name" value="FtsX"/>
    <property type="match status" value="2"/>
</dbReference>
<evidence type="ECO:0000259" key="8">
    <source>
        <dbReference type="Pfam" id="PF12704"/>
    </source>
</evidence>